<dbReference type="GO" id="GO:0051537">
    <property type="term" value="F:2 iron, 2 sulfur cluster binding"/>
    <property type="evidence" value="ECO:0000318"/>
    <property type="project" value="GO_Central"/>
</dbReference>
<dbReference type="Gene3D" id="2.60.300.12">
    <property type="entry name" value="HesB-like domain"/>
    <property type="match status" value="1"/>
</dbReference>
<dbReference type="SUPFAM" id="SSF89360">
    <property type="entry name" value="HesB-like domain"/>
    <property type="match status" value="1"/>
</dbReference>
<dbReference type="CTD" id="122961"/>
<proteinExistence type="inferred from homology"/>
<dbReference type="GeneID" id="578588"/>
<comment type="subcellular location">
    <subcellularLocation>
        <location evidence="1">Mitochondrion</location>
    </subcellularLocation>
</comment>
<evidence type="ECO:0000256" key="9">
    <source>
        <dbReference type="ARBA" id="ARBA00093471"/>
    </source>
</evidence>
<dbReference type="PANTHER" id="PTHR43011">
    <property type="entry name" value="IRON-SULFUR CLUSTER ASSEMBLY 2 HOMOLOG, MITOCHONDRIAL"/>
    <property type="match status" value="1"/>
</dbReference>
<dbReference type="PANTHER" id="PTHR43011:SF1">
    <property type="entry name" value="IRON-SULFUR CLUSTER ASSEMBLY 2 HOMOLOG, MITOCHONDRIAL"/>
    <property type="match status" value="1"/>
</dbReference>
<reference evidence="12" key="1">
    <citation type="submission" date="2015-02" db="EMBL/GenBank/DDBJ databases">
        <title>Genome sequencing for Strongylocentrotus purpuratus.</title>
        <authorList>
            <person name="Murali S."/>
            <person name="Liu Y."/>
            <person name="Vee V."/>
            <person name="English A."/>
            <person name="Wang M."/>
            <person name="Skinner E."/>
            <person name="Han Y."/>
            <person name="Muzny D.M."/>
            <person name="Worley K.C."/>
            <person name="Gibbs R.A."/>
        </authorList>
    </citation>
    <scope>NUCLEOTIDE SEQUENCE</scope>
</reference>
<dbReference type="GO" id="GO:0051604">
    <property type="term" value="P:protein maturation"/>
    <property type="evidence" value="ECO:0000318"/>
    <property type="project" value="GO_Central"/>
</dbReference>
<accession>A0A7M7GJG5</accession>
<dbReference type="OMA" id="SFQIHNP"/>
<dbReference type="InterPro" id="IPR016092">
    <property type="entry name" value="ATAP"/>
</dbReference>
<dbReference type="EnsemblMetazoa" id="XM_003730577">
    <property type="protein sequence ID" value="XP_003730625"/>
    <property type="gene ID" value="LOC578588"/>
</dbReference>
<evidence type="ECO:0000313" key="12">
    <source>
        <dbReference type="Proteomes" id="UP000007110"/>
    </source>
</evidence>
<evidence type="ECO:0000256" key="4">
    <source>
        <dbReference type="ARBA" id="ARBA00023004"/>
    </source>
</evidence>
<dbReference type="InParanoid" id="A0A7M7GJG5"/>
<dbReference type="AlphaFoldDB" id="A0A7M7GJG5"/>
<evidence type="ECO:0000256" key="2">
    <source>
        <dbReference type="ARBA" id="ARBA00006718"/>
    </source>
</evidence>
<dbReference type="InterPro" id="IPR035903">
    <property type="entry name" value="HesB-like_dom_sf"/>
</dbReference>
<keyword evidence="3" id="KW-0479">Metal-binding</keyword>
<evidence type="ECO:0000256" key="1">
    <source>
        <dbReference type="ARBA" id="ARBA00004173"/>
    </source>
</evidence>
<evidence type="ECO:0000259" key="10">
    <source>
        <dbReference type="Pfam" id="PF01521"/>
    </source>
</evidence>
<comment type="subunit">
    <text evidence="9">Heterotetramer; forms a dimer of dimers with IBA57. Interacts with [2Fe-2S]-ISCA2 forming the heterodimer [2Fe- 2S]-ISCA2-IBA57 complex; [2Fe-2S] cluster binding is absolutely required to promote the complex formation.</text>
</comment>
<dbReference type="GO" id="GO:0016226">
    <property type="term" value="P:iron-sulfur cluster assembly"/>
    <property type="evidence" value="ECO:0000318"/>
    <property type="project" value="GO_Central"/>
</dbReference>
<sequence>MSLKKQVKMAACGYRLMGTLIGACRRSSVIMHNRTQALKCAPTTGSKTQLMSTGAEAQESTQPELKLSDSCVKQLHKLGEDKEFLRILVEGGGCSGFQYKFEMDSEMTDDDRVFERDGAKVVVDDVSLEYIKGSTIDYHEELIRSAFSVIDNPGAEMGCSCGASFSFKL</sequence>
<dbReference type="GO" id="GO:0005739">
    <property type="term" value="C:mitochondrion"/>
    <property type="evidence" value="ECO:0000318"/>
    <property type="project" value="GO_Central"/>
</dbReference>
<evidence type="ECO:0000256" key="3">
    <source>
        <dbReference type="ARBA" id="ARBA00022723"/>
    </source>
</evidence>
<evidence type="ECO:0000256" key="5">
    <source>
        <dbReference type="ARBA" id="ARBA00023128"/>
    </source>
</evidence>
<dbReference type="FunFam" id="2.60.300.12:FF:000006">
    <property type="entry name" value="Iron-sulfur cluster assembly 2 mitochondrial"/>
    <property type="match status" value="1"/>
</dbReference>
<protein>
    <recommendedName>
        <fullName evidence="7">Iron-sulfur cluster assembly 2 homolog, mitochondrial</fullName>
    </recommendedName>
    <alternativeName>
        <fullName evidence="8">HESB-like domain-containing protein 1</fullName>
    </alternativeName>
</protein>
<feature type="domain" description="Core" evidence="10">
    <location>
        <begin position="64"/>
        <end position="162"/>
    </location>
</feature>
<dbReference type="Pfam" id="PF01521">
    <property type="entry name" value="Fe-S_biosyn"/>
    <property type="match status" value="1"/>
</dbReference>
<evidence type="ECO:0000313" key="11">
    <source>
        <dbReference type="EnsemblMetazoa" id="XP_003730625"/>
    </source>
</evidence>
<evidence type="ECO:0000256" key="7">
    <source>
        <dbReference type="ARBA" id="ARBA00073313"/>
    </source>
</evidence>
<dbReference type="GO" id="GO:0051539">
    <property type="term" value="F:4 iron, 4 sulfur cluster binding"/>
    <property type="evidence" value="ECO:0000318"/>
    <property type="project" value="GO_Central"/>
</dbReference>
<dbReference type="GO" id="GO:0120510">
    <property type="term" value="C:mitochondrial [4Fe-4S] assembly complex"/>
    <property type="evidence" value="ECO:0007669"/>
    <property type="project" value="UniProtKB-ARBA"/>
</dbReference>
<evidence type="ECO:0000256" key="6">
    <source>
        <dbReference type="ARBA" id="ARBA00057540"/>
    </source>
</evidence>
<keyword evidence="4" id="KW-0408">Iron</keyword>
<comment type="function">
    <text evidence="6">Involved in the maturation of mitochondrial 4Fe-4S proteins functioning late in the iron-sulfur cluster assembly pathway. May be involved in the binding of an intermediate of Fe/S cluster assembly.</text>
</comment>
<dbReference type="NCBIfam" id="TIGR00049">
    <property type="entry name" value="iron-sulfur cluster assembly accessory protein"/>
    <property type="match status" value="1"/>
</dbReference>
<dbReference type="RefSeq" id="XP_003730625.2">
    <property type="nucleotide sequence ID" value="XM_003730577.3"/>
</dbReference>
<dbReference type="InterPro" id="IPR000361">
    <property type="entry name" value="ATAP_core_dom"/>
</dbReference>
<dbReference type="GO" id="GO:0005506">
    <property type="term" value="F:iron ion binding"/>
    <property type="evidence" value="ECO:0000318"/>
    <property type="project" value="GO_Central"/>
</dbReference>
<dbReference type="KEGG" id="spu:578588"/>
<reference evidence="11" key="2">
    <citation type="submission" date="2021-01" db="UniProtKB">
        <authorList>
            <consortium name="EnsemblMetazoa"/>
        </authorList>
    </citation>
    <scope>IDENTIFICATION</scope>
</reference>
<dbReference type="OrthoDB" id="1938621at2759"/>
<keyword evidence="5" id="KW-0496">Mitochondrion</keyword>
<comment type="similarity">
    <text evidence="2">Belongs to the HesB/IscA family.</text>
</comment>
<name>A0A7M7GJG5_STRPU</name>
<organism evidence="11 12">
    <name type="scientific">Strongylocentrotus purpuratus</name>
    <name type="common">Purple sea urchin</name>
    <dbReference type="NCBI Taxonomy" id="7668"/>
    <lineage>
        <taxon>Eukaryota</taxon>
        <taxon>Metazoa</taxon>
        <taxon>Echinodermata</taxon>
        <taxon>Eleutherozoa</taxon>
        <taxon>Echinozoa</taxon>
        <taxon>Echinoidea</taxon>
        <taxon>Euechinoidea</taxon>
        <taxon>Echinacea</taxon>
        <taxon>Camarodonta</taxon>
        <taxon>Echinidea</taxon>
        <taxon>Strongylocentrotidae</taxon>
        <taxon>Strongylocentrotus</taxon>
    </lineage>
</organism>
<dbReference type="Proteomes" id="UP000007110">
    <property type="component" value="Unassembled WGS sequence"/>
</dbReference>
<keyword evidence="12" id="KW-1185">Reference proteome</keyword>
<evidence type="ECO:0000256" key="8">
    <source>
        <dbReference type="ARBA" id="ARBA00077082"/>
    </source>
</evidence>